<dbReference type="RefSeq" id="WP_244785154.1">
    <property type="nucleotide sequence ID" value="NZ_CP091508.1"/>
</dbReference>
<protein>
    <submittedName>
        <fullName evidence="1">VacJ</fullName>
    </submittedName>
</protein>
<dbReference type="Proteomes" id="UP000829817">
    <property type="component" value="Chromosome"/>
</dbReference>
<evidence type="ECO:0000313" key="1">
    <source>
        <dbReference type="EMBL" id="UOO81892.1"/>
    </source>
</evidence>
<organism evidence="1 2">
    <name type="scientific">Uruburuella testudinis</name>
    <dbReference type="NCBI Taxonomy" id="1282863"/>
    <lineage>
        <taxon>Bacteria</taxon>
        <taxon>Pseudomonadati</taxon>
        <taxon>Pseudomonadota</taxon>
        <taxon>Betaproteobacteria</taxon>
        <taxon>Neisseriales</taxon>
        <taxon>Neisseriaceae</taxon>
        <taxon>Uruburuella</taxon>
    </lineage>
</organism>
<evidence type="ECO:0000313" key="2">
    <source>
        <dbReference type="Proteomes" id="UP000829817"/>
    </source>
</evidence>
<proteinExistence type="predicted"/>
<name>A0ABY4DTH1_9NEIS</name>
<sequence length="122" mass="14298">MYEVNRSVFILMPLEPFWNWLLSLPEVDLNGFALEDLQADANAYLVNPCDSAEEVWDEIESRFEEIFAAELADWCEDESQWPDLHADIFNEWFDIQLSTVLTDLSHEPLERESFQPLTLTLN</sequence>
<dbReference type="EMBL" id="CP091508">
    <property type="protein sequence ID" value="UOO81892.1"/>
    <property type="molecule type" value="Genomic_DNA"/>
</dbReference>
<accession>A0ABY4DTH1</accession>
<reference evidence="1 2" key="1">
    <citation type="journal article" date="2022" name="Res Sq">
        <title>Evolution of multicellular longitudinally dividing oral cavity symbionts (Neisseriaceae).</title>
        <authorList>
            <person name="Nyongesa S."/>
            <person name="Weber P."/>
            <person name="Bernet E."/>
            <person name="Pullido F."/>
            <person name="Nieckarz M."/>
            <person name="Delaby M."/>
            <person name="Nieves C."/>
            <person name="Viehboeck T."/>
            <person name="Krause N."/>
            <person name="Rivera-Millot A."/>
            <person name="Nakamura A."/>
            <person name="Vischer N."/>
            <person name="VanNieuwenhze M."/>
            <person name="Brun Y."/>
            <person name="Cava F."/>
            <person name="Bulgheresi S."/>
            <person name="Veyrier F."/>
        </authorList>
    </citation>
    <scope>NUCLEOTIDE SEQUENCE [LARGE SCALE GENOMIC DNA]</scope>
    <source>
        <strain evidence="1 2">CCUG 63373m</strain>
    </source>
</reference>
<gene>
    <name evidence="1" type="ORF">LVJ83_13495</name>
</gene>
<keyword evidence="2" id="KW-1185">Reference proteome</keyword>